<keyword evidence="5 11" id="KW-0812">Transmembrane</keyword>
<feature type="transmembrane region" description="Helical" evidence="11">
    <location>
        <begin position="150"/>
        <end position="174"/>
    </location>
</feature>
<keyword evidence="14" id="KW-1185">Reference proteome</keyword>
<dbReference type="Gene3D" id="1.20.1530.20">
    <property type="match status" value="1"/>
</dbReference>
<dbReference type="GO" id="GO:1902600">
    <property type="term" value="P:proton transmembrane transport"/>
    <property type="evidence" value="ECO:0007669"/>
    <property type="project" value="InterPro"/>
</dbReference>
<evidence type="ECO:0000256" key="5">
    <source>
        <dbReference type="ARBA" id="ARBA00022692"/>
    </source>
</evidence>
<sequence>MESYRYLLDVALILISTKLFGLLTKRFDMPQVVGALLAGLILGPAVLGILSETTFMDRIAEIGVIVLMFTAGLETDIQELKHSGKASFIIALLGVLFPLGGGFLVARLFNSSPDAFLQNVFIGVILTATSVSISVETLKEMGKLSTRSGNAILGAALIDDILGIIALTVITSLADKSVNIGLVLLKIVAFFAVSVVIGLLGHKGLSHWMARSETDKRRFVIVAFTFCLLYSFIAEAVFGVADITGAFIAGLVISNTSKTTYIASRFETSSYMLLSPVFFASIGLKVVLPPMSASIVLFSVLLLVVAVLTKVVGCGLGAKLCRYSGSEAMQIGVGMISRGEVALIVATKGISNGLMNETFFGPVIIMVVATTIVTPVLLRMVYHGKQADYSELMHSELVEQYEEVETFDLASQAILEQNEHLREEKPVPSGRK</sequence>
<feature type="domain" description="Cation/H+ exchanger transmembrane" evidence="12">
    <location>
        <begin position="17"/>
        <end position="378"/>
    </location>
</feature>
<keyword evidence="3" id="KW-0813">Transport</keyword>
<comment type="subcellular location">
    <subcellularLocation>
        <location evidence="1">Membrane</location>
        <topology evidence="1">Multi-pass membrane protein</topology>
    </subcellularLocation>
</comment>
<dbReference type="GO" id="GO:0015297">
    <property type="term" value="F:antiporter activity"/>
    <property type="evidence" value="ECO:0007669"/>
    <property type="project" value="UniProtKB-KW"/>
</dbReference>
<evidence type="ECO:0000313" key="13">
    <source>
        <dbReference type="EMBL" id="TCL41335.1"/>
    </source>
</evidence>
<dbReference type="Proteomes" id="UP000294682">
    <property type="component" value="Unassembled WGS sequence"/>
</dbReference>
<evidence type="ECO:0000313" key="14">
    <source>
        <dbReference type="Proteomes" id="UP000294682"/>
    </source>
</evidence>
<dbReference type="GO" id="GO:0006814">
    <property type="term" value="P:sodium ion transport"/>
    <property type="evidence" value="ECO:0007669"/>
    <property type="project" value="UniProtKB-KW"/>
</dbReference>
<feature type="transmembrane region" description="Helical" evidence="11">
    <location>
        <begin position="221"/>
        <end position="249"/>
    </location>
</feature>
<reference evidence="13 14" key="1">
    <citation type="submission" date="2019-03" db="EMBL/GenBank/DDBJ databases">
        <title>Genomic Encyclopedia of Type Strains, Phase IV (KMG-IV): sequencing the most valuable type-strain genomes for metagenomic binning, comparative biology and taxonomic classification.</title>
        <authorList>
            <person name="Goeker M."/>
        </authorList>
    </citation>
    <scope>NUCLEOTIDE SEQUENCE [LARGE SCALE GENOMIC DNA]</scope>
    <source>
        <strain evidence="13 14">DSM 100433</strain>
    </source>
</reference>
<dbReference type="InterPro" id="IPR038770">
    <property type="entry name" value="Na+/solute_symporter_sf"/>
</dbReference>
<proteinExistence type="inferred from homology"/>
<organism evidence="13 14">
    <name type="scientific">Harryflintia acetispora</name>
    <dbReference type="NCBI Taxonomy" id="1849041"/>
    <lineage>
        <taxon>Bacteria</taxon>
        <taxon>Bacillati</taxon>
        <taxon>Bacillota</taxon>
        <taxon>Clostridia</taxon>
        <taxon>Eubacteriales</taxon>
        <taxon>Oscillospiraceae</taxon>
        <taxon>Harryflintia</taxon>
    </lineage>
</organism>
<feature type="transmembrane region" description="Helical" evidence="11">
    <location>
        <begin position="115"/>
        <end position="138"/>
    </location>
</feature>
<evidence type="ECO:0000256" key="9">
    <source>
        <dbReference type="ARBA" id="ARBA00023136"/>
    </source>
</evidence>
<evidence type="ECO:0000256" key="11">
    <source>
        <dbReference type="SAM" id="Phobius"/>
    </source>
</evidence>
<feature type="transmembrane region" description="Helical" evidence="11">
    <location>
        <begin position="359"/>
        <end position="378"/>
    </location>
</feature>
<feature type="transmembrane region" description="Helical" evidence="11">
    <location>
        <begin position="31"/>
        <end position="49"/>
    </location>
</feature>
<gene>
    <name evidence="13" type="ORF">EDD78_11440</name>
</gene>
<evidence type="ECO:0000256" key="4">
    <source>
        <dbReference type="ARBA" id="ARBA00022449"/>
    </source>
</evidence>
<keyword evidence="4" id="KW-0050">Antiport</keyword>
<evidence type="ECO:0000256" key="10">
    <source>
        <dbReference type="ARBA" id="ARBA00023201"/>
    </source>
</evidence>
<feature type="transmembrane region" description="Helical" evidence="11">
    <location>
        <begin position="295"/>
        <end position="318"/>
    </location>
</feature>
<feature type="transmembrane region" description="Helical" evidence="11">
    <location>
        <begin position="86"/>
        <end position="109"/>
    </location>
</feature>
<name>A0A9X8Y779_9FIRM</name>
<evidence type="ECO:0000256" key="2">
    <source>
        <dbReference type="ARBA" id="ARBA00005551"/>
    </source>
</evidence>
<keyword evidence="8" id="KW-0406">Ion transport</keyword>
<comment type="caution">
    <text evidence="13">The sequence shown here is derived from an EMBL/GenBank/DDBJ whole genome shotgun (WGS) entry which is preliminary data.</text>
</comment>
<dbReference type="Pfam" id="PF00999">
    <property type="entry name" value="Na_H_Exchanger"/>
    <property type="match status" value="1"/>
</dbReference>
<dbReference type="InterPro" id="IPR006153">
    <property type="entry name" value="Cation/H_exchanger_TM"/>
</dbReference>
<dbReference type="GO" id="GO:0016020">
    <property type="term" value="C:membrane"/>
    <property type="evidence" value="ECO:0007669"/>
    <property type="project" value="UniProtKB-SubCell"/>
</dbReference>
<evidence type="ECO:0000259" key="12">
    <source>
        <dbReference type="Pfam" id="PF00999"/>
    </source>
</evidence>
<comment type="similarity">
    <text evidence="2">Belongs to the monovalent cation:proton antiporter 2 (CPA2) transporter (TC 2.A.37) family.</text>
</comment>
<dbReference type="PANTHER" id="PTHR43562:SF3">
    <property type="entry name" value="SODIUM ION_PROTON EXCHANGER (EUROFUNG)"/>
    <property type="match status" value="1"/>
</dbReference>
<dbReference type="EMBL" id="SLUK01000014">
    <property type="protein sequence ID" value="TCL41335.1"/>
    <property type="molecule type" value="Genomic_DNA"/>
</dbReference>
<keyword evidence="10" id="KW-0739">Sodium transport</keyword>
<dbReference type="AlphaFoldDB" id="A0A9X8Y779"/>
<protein>
    <submittedName>
        <fullName evidence="13">Kef-type K+ transport system membrane component KefB</fullName>
    </submittedName>
</protein>
<dbReference type="PANTHER" id="PTHR43562">
    <property type="entry name" value="NAPA-TYPE SODIUM/HYDROGEN ANTIPORTER"/>
    <property type="match status" value="1"/>
</dbReference>
<dbReference type="OrthoDB" id="9793589at2"/>
<evidence type="ECO:0000256" key="6">
    <source>
        <dbReference type="ARBA" id="ARBA00022989"/>
    </source>
</evidence>
<accession>A0A9X8Y779</accession>
<keyword evidence="6 11" id="KW-1133">Transmembrane helix</keyword>
<keyword evidence="7" id="KW-0915">Sodium</keyword>
<feature type="transmembrane region" description="Helical" evidence="11">
    <location>
        <begin position="180"/>
        <end position="200"/>
    </location>
</feature>
<feature type="transmembrane region" description="Helical" evidence="11">
    <location>
        <begin position="6"/>
        <end position="24"/>
    </location>
</feature>
<feature type="transmembrane region" description="Helical" evidence="11">
    <location>
        <begin position="269"/>
        <end position="288"/>
    </location>
</feature>
<keyword evidence="9 11" id="KW-0472">Membrane</keyword>
<evidence type="ECO:0000256" key="3">
    <source>
        <dbReference type="ARBA" id="ARBA00022448"/>
    </source>
</evidence>
<evidence type="ECO:0000256" key="1">
    <source>
        <dbReference type="ARBA" id="ARBA00004141"/>
    </source>
</evidence>
<evidence type="ECO:0000256" key="7">
    <source>
        <dbReference type="ARBA" id="ARBA00023053"/>
    </source>
</evidence>
<evidence type="ECO:0000256" key="8">
    <source>
        <dbReference type="ARBA" id="ARBA00023065"/>
    </source>
</evidence>
<dbReference type="RefSeq" id="WP_079698553.1">
    <property type="nucleotide sequence ID" value="NZ_JADNAH010000126.1"/>
</dbReference>